<feature type="region of interest" description="Disordered" evidence="1">
    <location>
        <begin position="181"/>
        <end position="205"/>
    </location>
</feature>
<dbReference type="InterPro" id="IPR001394">
    <property type="entry name" value="Peptidase_C19_UCH"/>
</dbReference>
<name>A0A9P5MRV8_9AGAM</name>
<evidence type="ECO:0000313" key="4">
    <source>
        <dbReference type="Proteomes" id="UP000759537"/>
    </source>
</evidence>
<dbReference type="AlphaFoldDB" id="A0A9P5MRV8"/>
<feature type="domain" description="Peptidase C19 ubiquitin carboxyl-terminal hydrolase" evidence="2">
    <location>
        <begin position="214"/>
        <end position="352"/>
    </location>
</feature>
<proteinExistence type="predicted"/>
<protein>
    <recommendedName>
        <fullName evidence="2">Peptidase C19 ubiquitin carboxyl-terminal hydrolase domain-containing protein</fullName>
    </recommendedName>
</protein>
<evidence type="ECO:0000259" key="2">
    <source>
        <dbReference type="Pfam" id="PF00443"/>
    </source>
</evidence>
<comment type="caution">
    <text evidence="3">The sequence shown here is derived from an EMBL/GenBank/DDBJ whole genome shotgun (WGS) entry which is preliminary data.</text>
</comment>
<dbReference type="InterPro" id="IPR038765">
    <property type="entry name" value="Papain-like_cys_pep_sf"/>
</dbReference>
<dbReference type="GO" id="GO:0004843">
    <property type="term" value="F:cysteine-type deubiquitinase activity"/>
    <property type="evidence" value="ECO:0007669"/>
    <property type="project" value="InterPro"/>
</dbReference>
<dbReference type="Proteomes" id="UP000759537">
    <property type="component" value="Unassembled WGS sequence"/>
</dbReference>
<feature type="compositionally biased region" description="Basic and acidic residues" evidence="1">
    <location>
        <begin position="182"/>
        <end position="198"/>
    </location>
</feature>
<accession>A0A9P5MRV8</accession>
<evidence type="ECO:0000313" key="3">
    <source>
        <dbReference type="EMBL" id="KAF8476361.1"/>
    </source>
</evidence>
<reference evidence="3" key="2">
    <citation type="journal article" date="2020" name="Nat. Commun.">
        <title>Large-scale genome sequencing of mycorrhizal fungi provides insights into the early evolution of symbiotic traits.</title>
        <authorList>
            <person name="Miyauchi S."/>
            <person name="Kiss E."/>
            <person name="Kuo A."/>
            <person name="Drula E."/>
            <person name="Kohler A."/>
            <person name="Sanchez-Garcia M."/>
            <person name="Morin E."/>
            <person name="Andreopoulos B."/>
            <person name="Barry K.W."/>
            <person name="Bonito G."/>
            <person name="Buee M."/>
            <person name="Carver A."/>
            <person name="Chen C."/>
            <person name="Cichocki N."/>
            <person name="Clum A."/>
            <person name="Culley D."/>
            <person name="Crous P.W."/>
            <person name="Fauchery L."/>
            <person name="Girlanda M."/>
            <person name="Hayes R.D."/>
            <person name="Keri Z."/>
            <person name="LaButti K."/>
            <person name="Lipzen A."/>
            <person name="Lombard V."/>
            <person name="Magnuson J."/>
            <person name="Maillard F."/>
            <person name="Murat C."/>
            <person name="Nolan M."/>
            <person name="Ohm R.A."/>
            <person name="Pangilinan J."/>
            <person name="Pereira M.F."/>
            <person name="Perotto S."/>
            <person name="Peter M."/>
            <person name="Pfister S."/>
            <person name="Riley R."/>
            <person name="Sitrit Y."/>
            <person name="Stielow J.B."/>
            <person name="Szollosi G."/>
            <person name="Zifcakova L."/>
            <person name="Stursova M."/>
            <person name="Spatafora J.W."/>
            <person name="Tedersoo L."/>
            <person name="Vaario L.M."/>
            <person name="Yamada A."/>
            <person name="Yan M."/>
            <person name="Wang P."/>
            <person name="Xu J."/>
            <person name="Bruns T."/>
            <person name="Baldrian P."/>
            <person name="Vilgalys R."/>
            <person name="Dunand C."/>
            <person name="Henrissat B."/>
            <person name="Grigoriev I.V."/>
            <person name="Hibbett D."/>
            <person name="Nagy L.G."/>
            <person name="Martin F.M."/>
        </authorList>
    </citation>
    <scope>NUCLEOTIDE SEQUENCE</scope>
    <source>
        <strain evidence="3">Prilba</strain>
    </source>
</reference>
<sequence length="355" mass="38689">MSKIFGVSEQGVVSEDPVRHTIAIVQHHTTSHFSDSVLEKSKEKSVGIPRLNLMFTSVYIKAPMLPQPNSPALQHQFRPWVPIRWCGRQDITSTGQTGQISFTELTSFPAPASAAPISLPASSTISSSPHIPPSPNAELLALLSGTSLSNPPDDATFTSLTRSLLGKFVYKEMPSLTQRSLHLAEKGKARDDETKKEDDDTDPFIPTYNYDAMKEKSRFNDCGQQDAEEFFSLNALDEELLVLPSSISSHTPASAAIDEELREGSQSGEGQIEEGKRDHIPDSIHTRAIQDSLARISQPQSVPVNPSDPSKASQQATVLIEALPPVLVLHLKRFLYDATTGGVVKIGNPVQFSPT</sequence>
<feature type="region of interest" description="Disordered" evidence="1">
    <location>
        <begin position="258"/>
        <end position="282"/>
    </location>
</feature>
<gene>
    <name evidence="3" type="ORF">DFH94DRAFT_695016</name>
</gene>
<dbReference type="OrthoDB" id="429671at2759"/>
<organism evidence="3 4">
    <name type="scientific">Russula ochroleuca</name>
    <dbReference type="NCBI Taxonomy" id="152965"/>
    <lineage>
        <taxon>Eukaryota</taxon>
        <taxon>Fungi</taxon>
        <taxon>Dikarya</taxon>
        <taxon>Basidiomycota</taxon>
        <taxon>Agaricomycotina</taxon>
        <taxon>Agaricomycetes</taxon>
        <taxon>Russulales</taxon>
        <taxon>Russulaceae</taxon>
        <taxon>Russula</taxon>
    </lineage>
</organism>
<dbReference type="Gene3D" id="3.90.70.10">
    <property type="entry name" value="Cysteine proteinases"/>
    <property type="match status" value="1"/>
</dbReference>
<feature type="compositionally biased region" description="Basic and acidic residues" evidence="1">
    <location>
        <begin position="273"/>
        <end position="282"/>
    </location>
</feature>
<evidence type="ECO:0000256" key="1">
    <source>
        <dbReference type="SAM" id="MobiDB-lite"/>
    </source>
</evidence>
<dbReference type="Pfam" id="PF00443">
    <property type="entry name" value="UCH"/>
    <property type="match status" value="1"/>
</dbReference>
<dbReference type="CDD" id="cd02257">
    <property type="entry name" value="Peptidase_C19"/>
    <property type="match status" value="1"/>
</dbReference>
<dbReference type="GO" id="GO:0016579">
    <property type="term" value="P:protein deubiquitination"/>
    <property type="evidence" value="ECO:0007669"/>
    <property type="project" value="InterPro"/>
</dbReference>
<reference evidence="3" key="1">
    <citation type="submission" date="2019-10" db="EMBL/GenBank/DDBJ databases">
        <authorList>
            <consortium name="DOE Joint Genome Institute"/>
            <person name="Kuo A."/>
            <person name="Miyauchi S."/>
            <person name="Kiss E."/>
            <person name="Drula E."/>
            <person name="Kohler A."/>
            <person name="Sanchez-Garcia M."/>
            <person name="Andreopoulos B."/>
            <person name="Barry K.W."/>
            <person name="Bonito G."/>
            <person name="Buee M."/>
            <person name="Carver A."/>
            <person name="Chen C."/>
            <person name="Cichocki N."/>
            <person name="Clum A."/>
            <person name="Culley D."/>
            <person name="Crous P.W."/>
            <person name="Fauchery L."/>
            <person name="Girlanda M."/>
            <person name="Hayes R."/>
            <person name="Keri Z."/>
            <person name="LaButti K."/>
            <person name="Lipzen A."/>
            <person name="Lombard V."/>
            <person name="Magnuson J."/>
            <person name="Maillard F."/>
            <person name="Morin E."/>
            <person name="Murat C."/>
            <person name="Nolan M."/>
            <person name="Ohm R."/>
            <person name="Pangilinan J."/>
            <person name="Pereira M."/>
            <person name="Perotto S."/>
            <person name="Peter M."/>
            <person name="Riley R."/>
            <person name="Sitrit Y."/>
            <person name="Stielow B."/>
            <person name="Szollosi G."/>
            <person name="Zifcakova L."/>
            <person name="Stursova M."/>
            <person name="Spatafora J.W."/>
            <person name="Tedersoo L."/>
            <person name="Vaario L.-M."/>
            <person name="Yamada A."/>
            <person name="Yan M."/>
            <person name="Wang P."/>
            <person name="Xu J."/>
            <person name="Bruns T."/>
            <person name="Baldrian P."/>
            <person name="Vilgalys R."/>
            <person name="Henrissat B."/>
            <person name="Grigoriev I.V."/>
            <person name="Hibbett D."/>
            <person name="Nagy L.G."/>
            <person name="Martin F.M."/>
        </authorList>
    </citation>
    <scope>NUCLEOTIDE SEQUENCE</scope>
    <source>
        <strain evidence="3">Prilba</strain>
    </source>
</reference>
<dbReference type="EMBL" id="WHVB01000015">
    <property type="protein sequence ID" value="KAF8476361.1"/>
    <property type="molecule type" value="Genomic_DNA"/>
</dbReference>
<keyword evidence="4" id="KW-1185">Reference proteome</keyword>
<dbReference type="SUPFAM" id="SSF54001">
    <property type="entry name" value="Cysteine proteinases"/>
    <property type="match status" value="1"/>
</dbReference>